<evidence type="ECO:0000256" key="1">
    <source>
        <dbReference type="ARBA" id="ARBA00023015"/>
    </source>
</evidence>
<accession>A0ABU8HGH6</accession>
<keyword evidence="1" id="KW-0805">Transcription regulation</keyword>
<dbReference type="Gene3D" id="1.10.1240.10">
    <property type="entry name" value="Methionine synthase domain"/>
    <property type="match status" value="1"/>
</dbReference>
<dbReference type="Proteomes" id="UP001312865">
    <property type="component" value="Unassembled WGS sequence"/>
</dbReference>
<dbReference type="CDD" id="cd01104">
    <property type="entry name" value="HTH_MlrA-CarA"/>
    <property type="match status" value="1"/>
</dbReference>
<dbReference type="Gene3D" id="1.10.1660.10">
    <property type="match status" value="1"/>
</dbReference>
<dbReference type="PANTHER" id="PTHR30204:SF67">
    <property type="entry name" value="HTH-TYPE TRANSCRIPTIONAL REGULATOR MLRA-RELATED"/>
    <property type="match status" value="1"/>
</dbReference>
<dbReference type="InterPro" id="IPR006158">
    <property type="entry name" value="Cobalamin-bd"/>
</dbReference>
<proteinExistence type="predicted"/>
<reference evidence="5 6" key="1">
    <citation type="journal article" date="2018" name="J. Microbiol.">
        <title>Bacillus spongiae sp. nov., isolated from sponge of Jeju Island.</title>
        <authorList>
            <person name="Lee G.E."/>
            <person name="Im W.T."/>
            <person name="Park J.S."/>
        </authorList>
    </citation>
    <scope>NUCLEOTIDE SEQUENCE [LARGE SCALE GENOMIC DNA]</scope>
    <source>
        <strain evidence="5 6">135PIL107-10</strain>
    </source>
</reference>
<dbReference type="Gene3D" id="3.40.50.280">
    <property type="entry name" value="Cobalamin-binding domain"/>
    <property type="match status" value="1"/>
</dbReference>
<dbReference type="InterPro" id="IPR036724">
    <property type="entry name" value="Cobalamin-bd_sf"/>
</dbReference>
<evidence type="ECO:0000256" key="2">
    <source>
        <dbReference type="ARBA" id="ARBA00023125"/>
    </source>
</evidence>
<evidence type="ECO:0000313" key="6">
    <source>
        <dbReference type="Proteomes" id="UP001312865"/>
    </source>
</evidence>
<keyword evidence="6" id="KW-1185">Reference proteome</keyword>
<dbReference type="InterPro" id="IPR009061">
    <property type="entry name" value="DNA-bd_dom_put_sf"/>
</dbReference>
<dbReference type="RefSeq" id="WP_336587930.1">
    <property type="nucleotide sequence ID" value="NZ_JBBAXC010000013.1"/>
</dbReference>
<dbReference type="Pfam" id="PF02310">
    <property type="entry name" value="B12-binding"/>
    <property type="match status" value="1"/>
</dbReference>
<dbReference type="SUPFAM" id="SSF46955">
    <property type="entry name" value="Putative DNA-binding domain"/>
    <property type="match status" value="1"/>
</dbReference>
<gene>
    <name evidence="5" type="ORF">WAK64_15645</name>
</gene>
<protein>
    <submittedName>
        <fullName evidence="5">MerR family transcriptional regulator</fullName>
    </submittedName>
</protein>
<dbReference type="PROSITE" id="PS50937">
    <property type="entry name" value="HTH_MERR_2"/>
    <property type="match status" value="1"/>
</dbReference>
<organism evidence="5 6">
    <name type="scientific">Bacillus spongiae</name>
    <dbReference type="NCBI Taxonomy" id="2683610"/>
    <lineage>
        <taxon>Bacteria</taxon>
        <taxon>Bacillati</taxon>
        <taxon>Bacillota</taxon>
        <taxon>Bacilli</taxon>
        <taxon>Bacillales</taxon>
        <taxon>Bacillaceae</taxon>
        <taxon>Bacillus</taxon>
    </lineage>
</organism>
<dbReference type="InterPro" id="IPR047057">
    <property type="entry name" value="MerR_fam"/>
</dbReference>
<comment type="caution">
    <text evidence="5">The sequence shown here is derived from an EMBL/GenBank/DDBJ whole genome shotgun (WGS) entry which is preliminary data.</text>
</comment>
<dbReference type="PANTHER" id="PTHR30204">
    <property type="entry name" value="REDOX-CYCLING DRUG-SENSING TRANSCRIPTIONAL ACTIVATOR SOXR"/>
    <property type="match status" value="1"/>
</dbReference>
<keyword evidence="3" id="KW-0804">Transcription</keyword>
<dbReference type="Pfam" id="PF02607">
    <property type="entry name" value="B12-binding_2"/>
    <property type="match status" value="1"/>
</dbReference>
<dbReference type="EMBL" id="JBBAXC010000013">
    <property type="protein sequence ID" value="MEI5908481.1"/>
    <property type="molecule type" value="Genomic_DNA"/>
</dbReference>
<dbReference type="InterPro" id="IPR003759">
    <property type="entry name" value="Cbl-bd_cap"/>
</dbReference>
<dbReference type="InterPro" id="IPR000551">
    <property type="entry name" value="MerR-type_HTH_dom"/>
</dbReference>
<dbReference type="SUPFAM" id="SSF52242">
    <property type="entry name" value="Cobalamin (vitamin B12)-binding domain"/>
    <property type="match status" value="1"/>
</dbReference>
<evidence type="ECO:0000259" key="4">
    <source>
        <dbReference type="PROSITE" id="PS50937"/>
    </source>
</evidence>
<dbReference type="InterPro" id="IPR036594">
    <property type="entry name" value="Meth_synthase_dom"/>
</dbReference>
<name>A0ABU8HGH6_9BACI</name>
<evidence type="ECO:0000313" key="5">
    <source>
        <dbReference type="EMBL" id="MEI5908481.1"/>
    </source>
</evidence>
<dbReference type="SMART" id="SM00422">
    <property type="entry name" value="HTH_MERR"/>
    <property type="match status" value="1"/>
</dbReference>
<keyword evidence="2" id="KW-0238">DNA-binding</keyword>
<sequence length="293" mass="33888">MYNIRIASEKVGVTPVTLRAWERRYGLAPSSRSEGGHRMYSNDDIRKLIWLKKQMNQKGISISKAVELLSKQEERMSVEQKMIQKDQEIIDPLFNALTSFELNQAHSIVDYSFSVYHFDRVFEKLFYPLATRIGNEWAVGNITVAQEHFASQFLLQRCFKIMDIFPIQPQLPKAIAFCPEGEHHHLGLTIFTLFLRKKGLCVLYLGPNTPEDGLDELIEEQQIQYVCLSITSSNDDKSLISFIEKLKNKHSSLQFILGGKGTQQLDKSDNYKVLDHKLESWEQWFQEDILPVS</sequence>
<evidence type="ECO:0000256" key="3">
    <source>
        <dbReference type="ARBA" id="ARBA00023163"/>
    </source>
</evidence>
<feature type="domain" description="HTH merR-type" evidence="4">
    <location>
        <begin position="1"/>
        <end position="71"/>
    </location>
</feature>
<dbReference type="Pfam" id="PF13411">
    <property type="entry name" value="MerR_1"/>
    <property type="match status" value="1"/>
</dbReference>